<keyword evidence="3" id="KW-0472">Membrane</keyword>
<proteinExistence type="predicted"/>
<sequence>MPDVGGSNFLRPTPPSPLASPNNSNLRLSPAPVPISWTRLIAGHGLALVPAVVVIGLILWSSYVALNLCDMKLLYPDADTESCSSVMSLGVMILLIIMGAISWHTAYSLRPICWEATFFVAKVLFVLPHDWIFQSRIFDETVSILTGLSSAFLRSIVMESLRLFGQEICVVVVVALAWQQRNIELVHQPQQNFLTLSKARKDELMCEIGVDDPRFAIALWLGTGWAIAELVAGSYQLCKFLPLFRSIIRIPSLDEEDLLTDFVQPTPDTGDASDQVSTAPLVSSPPGSDADDDADEEEMPLDEIILVREKAELEEQLGELLENISLATITLWRLDSVLWDVGCTLILSASLTHAQGCLGDPTTQGNQYAFLPFPPLSNIWKTVAVLVMMRTLATTVWMALIPRLGLVSITYTTMLVGLALLVVGLGSWGALA</sequence>
<feature type="compositionally biased region" description="Polar residues" evidence="2">
    <location>
        <begin position="272"/>
        <end position="281"/>
    </location>
</feature>
<evidence type="ECO:0000313" key="5">
    <source>
        <dbReference type="Proteomes" id="UP001214628"/>
    </source>
</evidence>
<organism evidence="4 5">
    <name type="scientific">Malassezia psittaci</name>
    <dbReference type="NCBI Taxonomy" id="1821823"/>
    <lineage>
        <taxon>Eukaryota</taxon>
        <taxon>Fungi</taxon>
        <taxon>Dikarya</taxon>
        <taxon>Basidiomycota</taxon>
        <taxon>Ustilaginomycotina</taxon>
        <taxon>Malasseziomycetes</taxon>
        <taxon>Malasseziales</taxon>
        <taxon>Malasseziaceae</taxon>
        <taxon>Malassezia</taxon>
    </lineage>
</organism>
<dbReference type="Proteomes" id="UP001214628">
    <property type="component" value="Chromosome 6"/>
</dbReference>
<keyword evidence="1" id="KW-0175">Coiled coil</keyword>
<protein>
    <submittedName>
        <fullName evidence="4">Uncharacterized protein</fullName>
    </submittedName>
</protein>
<evidence type="ECO:0000256" key="2">
    <source>
        <dbReference type="SAM" id="MobiDB-lite"/>
    </source>
</evidence>
<evidence type="ECO:0000256" key="1">
    <source>
        <dbReference type="SAM" id="Coils"/>
    </source>
</evidence>
<evidence type="ECO:0000256" key="3">
    <source>
        <dbReference type="SAM" id="Phobius"/>
    </source>
</evidence>
<feature type="transmembrane region" description="Helical" evidence="3">
    <location>
        <begin position="406"/>
        <end position="431"/>
    </location>
</feature>
<feature type="transmembrane region" description="Helical" evidence="3">
    <location>
        <begin position="86"/>
        <end position="105"/>
    </location>
</feature>
<feature type="transmembrane region" description="Helical" evidence="3">
    <location>
        <begin position="46"/>
        <end position="66"/>
    </location>
</feature>
<dbReference type="AlphaFoldDB" id="A0AAF0F7S6"/>
<name>A0AAF0F7S6_9BASI</name>
<dbReference type="EMBL" id="CP118380">
    <property type="protein sequence ID" value="WFD44796.1"/>
    <property type="molecule type" value="Genomic_DNA"/>
</dbReference>
<feature type="region of interest" description="Disordered" evidence="2">
    <location>
        <begin position="261"/>
        <end position="295"/>
    </location>
</feature>
<keyword evidence="3" id="KW-0812">Transmembrane</keyword>
<accession>A0AAF0F7S6</accession>
<feature type="region of interest" description="Disordered" evidence="2">
    <location>
        <begin position="1"/>
        <end position="24"/>
    </location>
</feature>
<gene>
    <name evidence="4" type="ORF">MPSI1_003467</name>
</gene>
<evidence type="ECO:0000313" key="4">
    <source>
        <dbReference type="EMBL" id="WFD44796.1"/>
    </source>
</evidence>
<reference evidence="4" key="1">
    <citation type="submission" date="2023-02" db="EMBL/GenBank/DDBJ databases">
        <title>Mating type loci evolution in Malassezia.</title>
        <authorList>
            <person name="Coelho M.A."/>
        </authorList>
    </citation>
    <scope>NUCLEOTIDE SEQUENCE</scope>
    <source>
        <strain evidence="4">CBS 14136</strain>
    </source>
</reference>
<keyword evidence="5" id="KW-1185">Reference proteome</keyword>
<keyword evidence="3" id="KW-1133">Transmembrane helix</keyword>
<feature type="coiled-coil region" evidence="1">
    <location>
        <begin position="303"/>
        <end position="330"/>
    </location>
</feature>